<dbReference type="PROSITE" id="PS51077">
    <property type="entry name" value="HTH_ICLR"/>
    <property type="match status" value="1"/>
</dbReference>
<organism evidence="6 7">
    <name type="scientific">Roseomonas haemaphysalidis</name>
    <dbReference type="NCBI Taxonomy" id="2768162"/>
    <lineage>
        <taxon>Bacteria</taxon>
        <taxon>Pseudomonadati</taxon>
        <taxon>Pseudomonadota</taxon>
        <taxon>Alphaproteobacteria</taxon>
        <taxon>Acetobacterales</taxon>
        <taxon>Roseomonadaceae</taxon>
        <taxon>Roseomonas</taxon>
    </lineage>
</organism>
<dbReference type="InterPro" id="IPR005471">
    <property type="entry name" value="Tscrpt_reg_IclR_N"/>
</dbReference>
<accession>A0ABS3KSJ4</accession>
<evidence type="ECO:0000313" key="7">
    <source>
        <dbReference type="Proteomes" id="UP001518989"/>
    </source>
</evidence>
<keyword evidence="1" id="KW-0805">Transcription regulation</keyword>
<name>A0ABS3KSJ4_9PROT</name>
<sequence length="251" mass="27010">MPQAPLNPGPVRSALRALDLLALVNRMGPMTHAALAKAMGVPKSSLTLLVRTLADEGYLVADGRAWRTGPALSRLAAPKPGPNSAALVRPVVRRLSDEAEESAGFVALEGTMGRVLVSAVARHPLTYAYRVGQLLPLHATSWGKVLLAAMSKIELEDYLAQAARERFTVHTITDADALRAEVMRIGPDGLGRSREERHLGIIGFARLARSGDGTLLGQSTWHCRVFGARLLQRRASSRRSTEPQLVSQSSS</sequence>
<gene>
    <name evidence="6" type="ORF">IAI61_13310</name>
</gene>
<keyword evidence="2" id="KW-0238">DNA-binding</keyword>
<dbReference type="Gene3D" id="3.30.450.40">
    <property type="match status" value="1"/>
</dbReference>
<dbReference type="InterPro" id="IPR029016">
    <property type="entry name" value="GAF-like_dom_sf"/>
</dbReference>
<reference evidence="6 7" key="1">
    <citation type="submission" date="2020-09" db="EMBL/GenBank/DDBJ databases">
        <title>Roseomonas.</title>
        <authorList>
            <person name="Zhu W."/>
        </authorList>
    </citation>
    <scope>NUCLEOTIDE SEQUENCE [LARGE SCALE GENOMIC DNA]</scope>
    <source>
        <strain evidence="6 7">573</strain>
    </source>
</reference>
<proteinExistence type="predicted"/>
<dbReference type="InterPro" id="IPR050707">
    <property type="entry name" value="HTH_MetabolicPath_Reg"/>
</dbReference>
<keyword evidence="3" id="KW-0804">Transcription</keyword>
<dbReference type="SUPFAM" id="SSF55781">
    <property type="entry name" value="GAF domain-like"/>
    <property type="match status" value="1"/>
</dbReference>
<dbReference type="InterPro" id="IPR014757">
    <property type="entry name" value="Tscrpt_reg_IclR_C"/>
</dbReference>
<dbReference type="Proteomes" id="UP001518989">
    <property type="component" value="Unassembled WGS sequence"/>
</dbReference>
<comment type="caution">
    <text evidence="6">The sequence shown here is derived from an EMBL/GenBank/DDBJ whole genome shotgun (WGS) entry which is preliminary data.</text>
</comment>
<dbReference type="InterPro" id="IPR036388">
    <property type="entry name" value="WH-like_DNA-bd_sf"/>
</dbReference>
<protein>
    <submittedName>
        <fullName evidence="6">Helix-turn-helix domain-containing protein</fullName>
    </submittedName>
</protein>
<feature type="domain" description="HTH iclR-type" evidence="4">
    <location>
        <begin position="11"/>
        <end position="70"/>
    </location>
</feature>
<dbReference type="EMBL" id="JACTNG010000007">
    <property type="protein sequence ID" value="MBO1080012.1"/>
    <property type="molecule type" value="Genomic_DNA"/>
</dbReference>
<evidence type="ECO:0000256" key="3">
    <source>
        <dbReference type="ARBA" id="ARBA00023163"/>
    </source>
</evidence>
<evidence type="ECO:0000259" key="5">
    <source>
        <dbReference type="PROSITE" id="PS51078"/>
    </source>
</evidence>
<feature type="domain" description="IclR-ED" evidence="5">
    <location>
        <begin position="71"/>
        <end position="251"/>
    </location>
</feature>
<dbReference type="InterPro" id="IPR036390">
    <property type="entry name" value="WH_DNA-bd_sf"/>
</dbReference>
<dbReference type="Pfam" id="PF09339">
    <property type="entry name" value="HTH_IclR"/>
    <property type="match status" value="1"/>
</dbReference>
<evidence type="ECO:0000256" key="2">
    <source>
        <dbReference type="ARBA" id="ARBA00023125"/>
    </source>
</evidence>
<dbReference type="SMART" id="SM00346">
    <property type="entry name" value="HTH_ICLR"/>
    <property type="match status" value="1"/>
</dbReference>
<dbReference type="Pfam" id="PF01614">
    <property type="entry name" value="IclR_C"/>
    <property type="match status" value="1"/>
</dbReference>
<evidence type="ECO:0000256" key="1">
    <source>
        <dbReference type="ARBA" id="ARBA00023015"/>
    </source>
</evidence>
<dbReference type="PANTHER" id="PTHR30136">
    <property type="entry name" value="HELIX-TURN-HELIX TRANSCRIPTIONAL REGULATOR, ICLR FAMILY"/>
    <property type="match status" value="1"/>
</dbReference>
<dbReference type="Gene3D" id="1.10.10.10">
    <property type="entry name" value="Winged helix-like DNA-binding domain superfamily/Winged helix DNA-binding domain"/>
    <property type="match status" value="1"/>
</dbReference>
<dbReference type="SUPFAM" id="SSF46785">
    <property type="entry name" value="Winged helix' DNA-binding domain"/>
    <property type="match status" value="1"/>
</dbReference>
<evidence type="ECO:0000259" key="4">
    <source>
        <dbReference type="PROSITE" id="PS51077"/>
    </source>
</evidence>
<dbReference type="PROSITE" id="PS51078">
    <property type="entry name" value="ICLR_ED"/>
    <property type="match status" value="1"/>
</dbReference>
<keyword evidence="7" id="KW-1185">Reference proteome</keyword>
<dbReference type="RefSeq" id="WP_207417826.1">
    <property type="nucleotide sequence ID" value="NZ_CP061177.1"/>
</dbReference>
<dbReference type="PANTHER" id="PTHR30136:SF24">
    <property type="entry name" value="HTH-TYPE TRANSCRIPTIONAL REPRESSOR ALLR"/>
    <property type="match status" value="1"/>
</dbReference>
<evidence type="ECO:0000313" key="6">
    <source>
        <dbReference type="EMBL" id="MBO1080012.1"/>
    </source>
</evidence>